<comment type="caution">
    <text evidence="4">The sequence shown here is derived from an EMBL/GenBank/DDBJ whole genome shotgun (WGS) entry which is preliminary data.</text>
</comment>
<dbReference type="SUPFAM" id="SSF100950">
    <property type="entry name" value="NagB/RpiA/CoA transferase-like"/>
    <property type="match status" value="1"/>
</dbReference>
<dbReference type="InterPro" id="IPR006148">
    <property type="entry name" value="Glc/Gal-6P_isomerase"/>
</dbReference>
<dbReference type="EC" id="3.5.99.6" evidence="2"/>
<evidence type="ECO:0000256" key="2">
    <source>
        <dbReference type="HAMAP-Rule" id="MF_01241"/>
    </source>
</evidence>
<dbReference type="Pfam" id="PF01182">
    <property type="entry name" value="Glucosamine_iso"/>
    <property type="match status" value="1"/>
</dbReference>
<dbReference type="InterPro" id="IPR004547">
    <property type="entry name" value="Glucosamine6P_isomerase"/>
</dbReference>
<feature type="active site" description="For ring-opening step" evidence="2">
    <location>
        <position position="141"/>
    </location>
</feature>
<dbReference type="InterPro" id="IPR018321">
    <property type="entry name" value="Glucosamine6P_isomerase_CS"/>
</dbReference>
<keyword evidence="2" id="KW-0119">Carbohydrate metabolism</keyword>
<feature type="active site" description="For ring-opening step" evidence="2">
    <location>
        <position position="148"/>
    </location>
</feature>
<organism evidence="4 5">
    <name type="scientific">Oceanisphaera marina</name>
    <dbReference type="NCBI Taxonomy" id="2017550"/>
    <lineage>
        <taxon>Bacteria</taxon>
        <taxon>Pseudomonadati</taxon>
        <taxon>Pseudomonadota</taxon>
        <taxon>Gammaproteobacteria</taxon>
        <taxon>Aeromonadales</taxon>
        <taxon>Aeromonadaceae</taxon>
        <taxon>Oceanisphaera</taxon>
    </lineage>
</organism>
<feature type="active site" description="Proton acceptor; for enolization step" evidence="2">
    <location>
        <position position="72"/>
    </location>
</feature>
<dbReference type="HAMAP" id="MF_01241">
    <property type="entry name" value="GlcN6P_deamin"/>
    <property type="match status" value="1"/>
</dbReference>
<dbReference type="PROSITE" id="PS01161">
    <property type="entry name" value="GLC_GALNAC_ISOMERASE"/>
    <property type="match status" value="1"/>
</dbReference>
<evidence type="ECO:0000256" key="1">
    <source>
        <dbReference type="ARBA" id="ARBA00022801"/>
    </source>
</evidence>
<dbReference type="NCBIfam" id="TIGR00502">
    <property type="entry name" value="nagB"/>
    <property type="match status" value="1"/>
</dbReference>
<sequence length="260" mass="28837">MRLVPFTHAAQVCHWAAHYIAKRITAFAPTAERPFVLGLPTGSTPLATYQELIRLHQAGSLSFRHVVTFNMDEYIGLPATHPHSYHHFMHEHFFQHIDILPGNIHIPNGNAADIHVECRQYEDAIRECGGIHLFMGGVGSNGHIAFNEPMTAFDSRTQVATLTDITRQDNSRFFDNDLSEVPTHAITVGLGTLLDAKEVMLLVTGKHKAQALRAAVEGEISPLWPISCLRLHQRSMIVCDHAATTALKQIPDVHDIPVAV</sequence>
<comment type="pathway">
    <text evidence="2">Amino-sugar metabolism; N-acetylneuraminate degradation; D-fructose 6-phosphate from N-acetylneuraminate: step 5/5.</text>
</comment>
<evidence type="ECO:0000313" key="5">
    <source>
        <dbReference type="Proteomes" id="UP000646152"/>
    </source>
</evidence>
<comment type="caution">
    <text evidence="2">Lacks conserved residue(s) required for the propagation of feature annotation.</text>
</comment>
<protein>
    <recommendedName>
        <fullName evidence="2">Glucosamine-6-phosphate deaminase</fullName>
        <ecNumber evidence="2">3.5.99.6</ecNumber>
    </recommendedName>
    <alternativeName>
        <fullName evidence="2">GlcN6P deaminase</fullName>
        <shortName evidence="2">GNPDA</shortName>
    </alternativeName>
    <alternativeName>
        <fullName evidence="2">Glucosamine-6-phosphate isomerase</fullName>
    </alternativeName>
</protein>
<name>A0ABQ1INU1_9GAMM</name>
<comment type="function">
    <text evidence="2">Catalyzes the reversible isomerization-deamination of glucosamine 6-phosphate (GlcN6P) to form fructose 6-phosphate (Fru6P) and ammonium ion.</text>
</comment>
<dbReference type="CDD" id="cd01399">
    <property type="entry name" value="GlcN6P_deaminase"/>
    <property type="match status" value="1"/>
</dbReference>
<dbReference type="Proteomes" id="UP000646152">
    <property type="component" value="Unassembled WGS sequence"/>
</dbReference>
<feature type="active site" description="Proton acceptor; for ring-opening step" evidence="2">
    <location>
        <position position="143"/>
    </location>
</feature>
<keyword evidence="5" id="KW-1185">Reference proteome</keyword>
<gene>
    <name evidence="2 4" type="primary">nagB</name>
    <name evidence="4" type="ORF">GCM10011502_20350</name>
</gene>
<dbReference type="InterPro" id="IPR037171">
    <property type="entry name" value="NagB/RpiA_transferase-like"/>
</dbReference>
<evidence type="ECO:0000259" key="3">
    <source>
        <dbReference type="Pfam" id="PF01182"/>
    </source>
</evidence>
<keyword evidence="1 2" id="KW-0378">Hydrolase</keyword>
<dbReference type="PANTHER" id="PTHR11280">
    <property type="entry name" value="GLUCOSAMINE-6-PHOSPHATE ISOMERASE"/>
    <property type="match status" value="1"/>
</dbReference>
<dbReference type="RefSeq" id="WP_188630020.1">
    <property type="nucleotide sequence ID" value="NZ_BMKE01000016.1"/>
</dbReference>
<comment type="subunit">
    <text evidence="2">Homohexamer.</text>
</comment>
<comment type="similarity">
    <text evidence="2">Belongs to the glucosamine/galactosamine-6-phosphate isomerase family. NagB subfamily.</text>
</comment>
<dbReference type="PANTHER" id="PTHR11280:SF5">
    <property type="entry name" value="GLUCOSAMINE-6-PHOSPHATE ISOMERASE"/>
    <property type="match status" value="1"/>
</dbReference>
<dbReference type="EMBL" id="BMKE01000016">
    <property type="protein sequence ID" value="GGB46927.1"/>
    <property type="molecule type" value="Genomic_DNA"/>
</dbReference>
<proteinExistence type="inferred from homology"/>
<reference evidence="5" key="1">
    <citation type="journal article" date="2019" name="Int. J. Syst. Evol. Microbiol.">
        <title>The Global Catalogue of Microorganisms (GCM) 10K type strain sequencing project: providing services to taxonomists for standard genome sequencing and annotation.</title>
        <authorList>
            <consortium name="The Broad Institute Genomics Platform"/>
            <consortium name="The Broad Institute Genome Sequencing Center for Infectious Disease"/>
            <person name="Wu L."/>
            <person name="Ma J."/>
        </authorList>
    </citation>
    <scope>NUCLEOTIDE SEQUENCE [LARGE SCALE GENOMIC DNA]</scope>
    <source>
        <strain evidence="5">CGMCC 1.15923</strain>
    </source>
</reference>
<evidence type="ECO:0000313" key="4">
    <source>
        <dbReference type="EMBL" id="GGB46927.1"/>
    </source>
</evidence>
<feature type="domain" description="Glucosamine/galactosamine-6-phosphate isomerase" evidence="3">
    <location>
        <begin position="9"/>
        <end position="233"/>
    </location>
</feature>
<accession>A0ABQ1INU1</accession>
<comment type="catalytic activity">
    <reaction evidence="2">
        <text>alpha-D-glucosamine 6-phosphate + H2O = beta-D-fructose 6-phosphate + NH4(+)</text>
        <dbReference type="Rhea" id="RHEA:12172"/>
        <dbReference type="ChEBI" id="CHEBI:15377"/>
        <dbReference type="ChEBI" id="CHEBI:28938"/>
        <dbReference type="ChEBI" id="CHEBI:57634"/>
        <dbReference type="ChEBI" id="CHEBI:75989"/>
        <dbReference type="EC" id="3.5.99.6"/>
    </reaction>
</comment>
<dbReference type="Gene3D" id="3.40.50.1360">
    <property type="match status" value="1"/>
</dbReference>